<dbReference type="SUPFAM" id="SSF54534">
    <property type="entry name" value="FKBP-like"/>
    <property type="match status" value="1"/>
</dbReference>
<dbReference type="STRING" id="5664.Q4QBU3"/>
<gene>
    <name evidence="4" type="primary">PAR45</name>
    <name evidence="4" type="ORF">LMJF_22_0530</name>
</gene>
<accession>Q4QBU3</accession>
<reference evidence="4 5" key="1">
    <citation type="journal article" date="2005" name="Science">
        <title>The genome of the kinetoplastid parasite, Leishmania major.</title>
        <authorList>
            <person name="Ivens A.C."/>
            <person name="Peacock C.S."/>
            <person name="Worthey E.A."/>
            <person name="Murphy L."/>
            <person name="Aggarwal G."/>
            <person name="Berriman M."/>
            <person name="Sisk E."/>
            <person name="Rajandream M.A."/>
            <person name="Adlem E."/>
            <person name="Aert R."/>
            <person name="Anupama A."/>
            <person name="Apostolou Z."/>
            <person name="Attipoe P."/>
            <person name="Bason N."/>
            <person name="Bauser C."/>
            <person name="Beck A."/>
            <person name="Beverley S.M."/>
            <person name="Bianchettin G."/>
            <person name="Borzym K."/>
            <person name="Bothe G."/>
            <person name="Bruschi C.V."/>
            <person name="Collins M."/>
            <person name="Cadag E."/>
            <person name="Ciarloni L."/>
            <person name="Clayton C."/>
            <person name="Coulson R.M."/>
            <person name="Cronin A."/>
            <person name="Cruz A.K."/>
            <person name="Davies R.M."/>
            <person name="De Gaudenzi J."/>
            <person name="Dobson D.E."/>
            <person name="Duesterhoeft A."/>
            <person name="Fazelina G."/>
            <person name="Fosker N."/>
            <person name="Frasch A.C."/>
            <person name="Fraser A."/>
            <person name="Fuchs M."/>
            <person name="Gabel C."/>
            <person name="Goble A."/>
            <person name="Goffeau A."/>
            <person name="Harris D."/>
            <person name="Hertz-Fowler C."/>
            <person name="Hilbert H."/>
            <person name="Horn D."/>
            <person name="Huang Y."/>
            <person name="Klages S."/>
            <person name="Knights A."/>
            <person name="Kube M."/>
            <person name="Larke N."/>
            <person name="Litvin L."/>
            <person name="Lord A."/>
            <person name="Louie T."/>
            <person name="Marra M."/>
            <person name="Masuy D."/>
            <person name="Matthews K."/>
            <person name="Michaeli S."/>
            <person name="Mottram J.C."/>
            <person name="Muller-Auer S."/>
            <person name="Munden H."/>
            <person name="Nelson S."/>
            <person name="Norbertczak H."/>
            <person name="Oliver K."/>
            <person name="O'neil S."/>
            <person name="Pentony M."/>
            <person name="Pohl T.M."/>
            <person name="Price C."/>
            <person name="Purnelle B."/>
            <person name="Quail M.A."/>
            <person name="Rabbinowitsch E."/>
            <person name="Reinhardt R."/>
            <person name="Rieger M."/>
            <person name="Rinta J."/>
            <person name="Robben J."/>
            <person name="Robertson L."/>
            <person name="Ruiz J.C."/>
            <person name="Rutter S."/>
            <person name="Saunders D."/>
            <person name="Schafer M."/>
            <person name="Schein J."/>
            <person name="Schwartz D.C."/>
            <person name="Seeger K."/>
            <person name="Seyler A."/>
            <person name="Sharp S."/>
            <person name="Shin H."/>
            <person name="Sivam D."/>
            <person name="Squares R."/>
            <person name="Squares S."/>
            <person name="Tosato V."/>
            <person name="Vogt C."/>
            <person name="Volckaert G."/>
            <person name="Wambutt R."/>
            <person name="Warren T."/>
            <person name="Wedler H."/>
            <person name="Woodward J."/>
            <person name="Zhou S."/>
            <person name="Zimmermann W."/>
            <person name="Smith D.F."/>
            <person name="Blackwell J.M."/>
            <person name="Stuart K.D."/>
            <person name="Barrell B."/>
            <person name="Myler P.J."/>
        </authorList>
    </citation>
    <scope>NUCLEOTIDE SEQUENCE [LARGE SCALE GENOMIC DNA]</scope>
    <source>
        <strain evidence="5">MHOM/IL/81/Friedlin</strain>
    </source>
</reference>
<dbReference type="VEuPathDB" id="TriTrypDB:LMJFC_220011300"/>
<protein>
    <submittedName>
        <fullName evidence="4">Putative peptidyl-prolyl cis-trans isomerase</fullName>
        <ecNumber evidence="4">5.2.1.8</ecNumber>
    </submittedName>
</protein>
<evidence type="ECO:0000313" key="5">
    <source>
        <dbReference type="Proteomes" id="UP000000542"/>
    </source>
</evidence>
<dbReference type="InterPro" id="IPR050923">
    <property type="entry name" value="Cell_Proc_Reg/RNA_Proc"/>
</dbReference>
<dbReference type="InterPro" id="IPR008984">
    <property type="entry name" value="SMAD_FHA_dom_sf"/>
</dbReference>
<dbReference type="AlphaFoldDB" id="Q4QBU3"/>
<reference evidence="4 5" key="2">
    <citation type="journal article" date="2011" name="Genome Res.">
        <title>Chromosome and gene copy number variation allow major structural change between species and strains of Leishmania.</title>
        <authorList>
            <person name="Rogers M.B."/>
            <person name="Hilley J.D."/>
            <person name="Dickens N.J."/>
            <person name="Wilkes J."/>
            <person name="Bates P.A."/>
            <person name="Depledge D.P."/>
            <person name="Harris D."/>
            <person name="Her Y."/>
            <person name="Herzyk P."/>
            <person name="Imamura H."/>
            <person name="Otto T.D."/>
            <person name="Sanders M."/>
            <person name="Seeger K."/>
            <person name="Dujardin J.C."/>
            <person name="Berriman M."/>
            <person name="Smith D.F."/>
            <person name="Hertz-Fowler C."/>
            <person name="Mottram J.C."/>
        </authorList>
    </citation>
    <scope>NUCLEOTIDE SEQUENCE [LARGE SCALE GENOMIC DNA]</scope>
    <source>
        <strain evidence="5">MHOM/IL/81/Friedlin</strain>
    </source>
</reference>
<evidence type="ECO:0000259" key="2">
    <source>
        <dbReference type="PROSITE" id="PS50006"/>
    </source>
</evidence>
<dbReference type="InterPro" id="IPR000297">
    <property type="entry name" value="PPIase_PpiC"/>
</dbReference>
<dbReference type="Pfam" id="PF00498">
    <property type="entry name" value="FHA"/>
    <property type="match status" value="1"/>
</dbReference>
<dbReference type="InterPro" id="IPR000253">
    <property type="entry name" value="FHA_dom"/>
</dbReference>
<dbReference type="GeneID" id="5651813"/>
<dbReference type="Gene3D" id="3.10.50.40">
    <property type="match status" value="1"/>
</dbReference>
<dbReference type="PROSITE" id="PS50006">
    <property type="entry name" value="FHA_DOMAIN"/>
    <property type="match status" value="1"/>
</dbReference>
<dbReference type="Pfam" id="PF00639">
    <property type="entry name" value="Rotamase"/>
    <property type="match status" value="1"/>
</dbReference>
<dbReference type="EMBL" id="FR796418">
    <property type="protein sequence ID" value="CAJ04157.1"/>
    <property type="molecule type" value="Genomic_DNA"/>
</dbReference>
<dbReference type="VEuPathDB" id="TriTrypDB:LMJLV39_220010500"/>
<feature type="domain" description="PpiC" evidence="3">
    <location>
        <begin position="313"/>
        <end position="440"/>
    </location>
</feature>
<keyword evidence="1" id="KW-0697">Rotamase</keyword>
<dbReference type="RefSeq" id="XP_001683205.1">
    <property type="nucleotide sequence ID" value="XM_001683153.1"/>
</dbReference>
<dbReference type="GO" id="GO:0003729">
    <property type="term" value="F:mRNA binding"/>
    <property type="evidence" value="ECO:0000318"/>
    <property type="project" value="GO_Central"/>
</dbReference>
<dbReference type="OMA" id="QRFPYYL"/>
<dbReference type="VEuPathDB" id="TriTrypDB:LmjF.22.0530"/>
<proteinExistence type="predicted"/>
<dbReference type="InParanoid" id="Q4QBU3"/>
<dbReference type="Proteomes" id="UP000000542">
    <property type="component" value="Chromosome 22"/>
</dbReference>
<evidence type="ECO:0000259" key="3">
    <source>
        <dbReference type="PROSITE" id="PS50198"/>
    </source>
</evidence>
<evidence type="ECO:0000313" key="4">
    <source>
        <dbReference type="EMBL" id="CAJ04157.1"/>
    </source>
</evidence>
<dbReference type="FunFam" id="2.60.200.20:FF:000019">
    <property type="entry name" value="Nuclear inhibitor of protein phosphatase"/>
    <property type="match status" value="1"/>
</dbReference>
<keyword evidence="5" id="KW-1185">Reference proteome</keyword>
<name>Q4QBU3_LEIMA</name>
<dbReference type="KEGG" id="lma:LMJF_22_0530"/>
<dbReference type="PANTHER" id="PTHR23308">
    <property type="entry name" value="NUCLEAR INHIBITOR OF PROTEIN PHOSPHATASE-1"/>
    <property type="match status" value="1"/>
</dbReference>
<dbReference type="SMART" id="SM00240">
    <property type="entry name" value="FHA"/>
    <property type="match status" value="1"/>
</dbReference>
<dbReference type="GO" id="GO:0003755">
    <property type="term" value="F:peptidyl-prolyl cis-trans isomerase activity"/>
    <property type="evidence" value="ECO:0000266"/>
    <property type="project" value="GeneDB"/>
</dbReference>
<dbReference type="PROSITE" id="PS50198">
    <property type="entry name" value="PPIC_PPIASE_2"/>
    <property type="match status" value="1"/>
</dbReference>
<sequence>MSSFQAHVAKLARAAETVSADAEQAPPAVAIPLHEAAQSLPPHIITATDPVKLNKQASIFRCPAWAGLPSRPFHLHCVRGKVPYPALGLQRFPYYLFGKNPVCDYVLEHPSISSVHAALIFNKEHVCFVLLDLGSTNGVRLEGKRVEPRKPIPIAVGSVLQFGYSTRTYELRAGAPPQLKRLREEGDEDKAAQQHGSGLASTDSGLCEADKVSLSAAVAGGTATCSATAPSAVVTSSTSADAAVPPAPEGQVASEQRTCSVTAEAATSSAHGAVTSAVGRMTEPAATTVMHTAADATGGSPAEAATASAAAEYAPIHLFQLVIKHKDVENPISRGRNKGEIITRSRADALDMARYILADHQRRVPVAPALGFSPWTPEEFVAAVDEYCEVSAKKKRGDLGVVEKGTFADEIDEAAFKLRRGEVSAPVETQLGIHLLYRCD</sequence>
<feature type="domain" description="FHA" evidence="2">
    <location>
        <begin position="95"/>
        <end position="146"/>
    </location>
</feature>
<keyword evidence="1 4" id="KW-0413">Isomerase</keyword>
<dbReference type="Gene3D" id="2.60.200.20">
    <property type="match status" value="1"/>
</dbReference>
<organism evidence="4 5">
    <name type="scientific">Leishmania major</name>
    <dbReference type="NCBI Taxonomy" id="5664"/>
    <lineage>
        <taxon>Eukaryota</taxon>
        <taxon>Discoba</taxon>
        <taxon>Euglenozoa</taxon>
        <taxon>Kinetoplastea</taxon>
        <taxon>Metakinetoplastina</taxon>
        <taxon>Trypanosomatida</taxon>
        <taxon>Trypanosomatidae</taxon>
        <taxon>Leishmaniinae</taxon>
        <taxon>Leishmania</taxon>
    </lineage>
</organism>
<dbReference type="GO" id="GO:0005634">
    <property type="term" value="C:nucleus"/>
    <property type="evidence" value="ECO:0000266"/>
    <property type="project" value="GeneDB"/>
</dbReference>
<dbReference type="SUPFAM" id="SSF49879">
    <property type="entry name" value="SMAD/FHA domain"/>
    <property type="match status" value="1"/>
</dbReference>
<dbReference type="eggNOG" id="KOG1880">
    <property type="taxonomic scope" value="Eukaryota"/>
</dbReference>
<dbReference type="EC" id="5.2.1.8" evidence="4"/>
<dbReference type="HOGENOM" id="CLU_722619_0_0_1"/>
<evidence type="ECO:0000256" key="1">
    <source>
        <dbReference type="PROSITE-ProRule" id="PRU00278"/>
    </source>
</evidence>
<dbReference type="VEuPathDB" id="TriTrypDB:LMJSD75_220010600"/>
<dbReference type="eggNOG" id="KOG3259">
    <property type="taxonomic scope" value="Eukaryota"/>
</dbReference>
<dbReference type="InterPro" id="IPR046357">
    <property type="entry name" value="PPIase_dom_sf"/>
</dbReference>